<evidence type="ECO:0000256" key="1">
    <source>
        <dbReference type="SAM" id="MobiDB-lite"/>
    </source>
</evidence>
<feature type="compositionally biased region" description="Basic and acidic residues" evidence="1">
    <location>
        <begin position="674"/>
        <end position="685"/>
    </location>
</feature>
<feature type="compositionally biased region" description="Polar residues" evidence="1">
    <location>
        <begin position="592"/>
        <end position="619"/>
    </location>
</feature>
<dbReference type="Pfam" id="PF07916">
    <property type="entry name" value="TraG_N"/>
    <property type="match status" value="1"/>
</dbReference>
<feature type="transmembrane region" description="Helical" evidence="2">
    <location>
        <begin position="57"/>
        <end position="76"/>
    </location>
</feature>
<sequence length="1007" mass="107662">MLEVFTVGGGEFLVNTFNAVATWTGSGGFRSLLRVCMVMGLTYALLITAMDLDWRVWLRWFIQSTLIYLVLMVPTVTVKVTDRINPSLAPATVANVPIGLGLMASFTSQISDYFTRTAETVFVMPSALDYSTGGYVYGARLWDRTRAFEIRDPVFRANLDGFLKQCAYYDILLGTRSLKILSESSDMWAEFGLNAATNRGMKFLTDTGGATDIEGKTCAQAWQTLNAQWNAQIDAAAIPFARTLYPKLASAAASSKLAADLPAISQLLTGTSASRNQILRQKSMVDAFEAAQLDFGNVDSDAFALQRADFQARNAMTAAAEQGLIWIPVLNVVLTVVFYALFPVVFPLLLFPRTGIATLKGYFAGFFYLAAWGPVYVLLHSFIMDRLAAQSRALAGSGVTLGTWSGIAGVNQDIATMAGFLMMSVPVLALMVMRGTLSVAHSMGSMLAPAQGAADAAAAERTTGNYAFGDVSYSNLNSGNVQASQWNTAPNLTAGAAHVAARGEDGRVYHGYGSGRSVVDTSGAISQLPFKATMTSGYATDLRNQGQWYLNEADRIENGASTTWTSSRGRFGSTVEAASEVSGRRRESGSRTSDTNNLTGSVSVEDAASQSTRKTSSNDLILREGNSRSSGTFEQSATGVTANASATASLGVGGGRGGGASLGVRGSMFARTEIGSDERSSRERSAVNQVTKGSSDANETSNRTIVSGSSSATSADGTFAQRSQYSDASRSSTSSSGRDWRTSGAEERCEAAARYREIGNRMLTEASFAQSHGFQISDDLSNLIQDRYEALRQDHPEWHLPDLSDPNLGYRELARRDGAVTLAMDDLMSDLRSHRIEELADVKTLAGSASLGTHDELGGPTNSPAVLGNRTSHGSVPPAKISIPVRPDGKVDGALAAVALGISIKPGANLSELHRDLVPAMAAVASEARVLGLPKPVITSGNDSNQHVDGSRHYQDRALDFRGNTISAEHGHAWARSVQEKLGDSYFVQFEQFPENDSRNHLHVAKK</sequence>
<evidence type="ECO:0000313" key="4">
    <source>
        <dbReference type="EMBL" id="KHS42201.1"/>
    </source>
</evidence>
<keyword evidence="5" id="KW-1185">Reference proteome</keyword>
<dbReference type="RefSeq" id="WP_039337977.1">
    <property type="nucleotide sequence ID" value="NZ_JRVC01000032.1"/>
</dbReference>
<feature type="compositionally biased region" description="Polar residues" evidence="1">
    <location>
        <begin position="686"/>
        <end position="706"/>
    </location>
</feature>
<comment type="caution">
    <text evidence="4">The sequence shown here is derived from an EMBL/GenBank/DDBJ whole genome shotgun (WGS) entry which is preliminary data.</text>
</comment>
<keyword evidence="2" id="KW-0472">Membrane</keyword>
<evidence type="ECO:0000313" key="5">
    <source>
        <dbReference type="Proteomes" id="UP000031338"/>
    </source>
</evidence>
<feature type="transmembrane region" description="Helical" evidence="2">
    <location>
        <begin position="88"/>
        <end position="106"/>
    </location>
</feature>
<feature type="region of interest" description="Disordered" evidence="1">
    <location>
        <begin position="561"/>
        <end position="639"/>
    </location>
</feature>
<keyword evidence="2" id="KW-0812">Transmembrane</keyword>
<dbReference type="InterPro" id="IPR012931">
    <property type="entry name" value="TraG_N_Proteobacteria"/>
</dbReference>
<feature type="domain" description="TraG N-terminal Proteobacteria" evidence="3">
    <location>
        <begin position="3"/>
        <end position="454"/>
    </location>
</feature>
<dbReference type="EMBL" id="JRVC01000032">
    <property type="protein sequence ID" value="KHS42201.1"/>
    <property type="molecule type" value="Genomic_DNA"/>
</dbReference>
<protein>
    <submittedName>
        <fullName evidence="4">TraG-like protein</fullName>
    </submittedName>
</protein>
<feature type="transmembrane region" description="Helical" evidence="2">
    <location>
        <begin position="414"/>
        <end position="433"/>
    </location>
</feature>
<proteinExistence type="predicted"/>
<evidence type="ECO:0000259" key="3">
    <source>
        <dbReference type="Pfam" id="PF07916"/>
    </source>
</evidence>
<keyword evidence="2" id="KW-1133">Transmembrane helix</keyword>
<reference evidence="4 5" key="1">
    <citation type="submission" date="2014-10" db="EMBL/GenBank/DDBJ databases">
        <title>Draft genome sequence of Novosphingobium subterraneum DSM 12447.</title>
        <authorList>
            <person name="Gan H.M."/>
            <person name="Gan H.Y."/>
            <person name="Savka M.A."/>
        </authorList>
    </citation>
    <scope>NUCLEOTIDE SEQUENCE [LARGE SCALE GENOMIC DNA]</scope>
    <source>
        <strain evidence="4 5">DSM 12447</strain>
    </source>
</reference>
<organism evidence="4 5">
    <name type="scientific">Novosphingobium subterraneum</name>
    <dbReference type="NCBI Taxonomy" id="48936"/>
    <lineage>
        <taxon>Bacteria</taxon>
        <taxon>Pseudomonadati</taxon>
        <taxon>Pseudomonadota</taxon>
        <taxon>Alphaproteobacteria</taxon>
        <taxon>Sphingomonadales</taxon>
        <taxon>Sphingomonadaceae</taxon>
        <taxon>Novosphingobium</taxon>
    </lineage>
</organism>
<feature type="transmembrane region" description="Helical" evidence="2">
    <location>
        <begin position="32"/>
        <end position="50"/>
    </location>
</feature>
<dbReference type="AlphaFoldDB" id="A0A0B8Z7L1"/>
<evidence type="ECO:0000256" key="2">
    <source>
        <dbReference type="SAM" id="Phobius"/>
    </source>
</evidence>
<feature type="region of interest" description="Disordered" evidence="1">
    <location>
        <begin position="672"/>
        <end position="746"/>
    </location>
</feature>
<dbReference type="PATRIC" id="fig|48936.3.peg.4361"/>
<dbReference type="STRING" id="48936.NJ75_04329"/>
<feature type="compositionally biased region" description="Low complexity" evidence="1">
    <location>
        <begin position="707"/>
        <end position="737"/>
    </location>
</feature>
<feature type="transmembrane region" description="Helical" evidence="2">
    <location>
        <begin position="362"/>
        <end position="379"/>
    </location>
</feature>
<gene>
    <name evidence="4" type="ORF">NJ75_04329</name>
</gene>
<dbReference type="Proteomes" id="UP000031338">
    <property type="component" value="Unassembled WGS sequence"/>
</dbReference>
<name>A0A0B8Z7L1_9SPHN</name>
<feature type="compositionally biased region" description="Polar residues" evidence="1">
    <location>
        <begin position="627"/>
        <end position="639"/>
    </location>
</feature>
<accession>A0A0B8Z7L1</accession>
<feature type="transmembrane region" description="Helical" evidence="2">
    <location>
        <begin position="323"/>
        <end position="342"/>
    </location>
</feature>